<dbReference type="RefSeq" id="WP_071631704.1">
    <property type="nucleotide sequence ID" value="NZ_MOEC01000008.1"/>
</dbReference>
<sequence length="502" mass="55979">MYRSYLQRAVLSVAFLGLASNAMATDLRIGLQDDADVLDPHRARTFVGRIVFTSLCDKLFDINEKLEIQPQLATEWNWSEDGKVLHVKLRSDGKFHDGSPIKATDVKANLERAKSLPESLRKSEVASIDRIEVIDDTSLDIHLTRPDASLLSQLADRAGMILSPKAFEGGDFGQSPVCSGPYKFVNRVQNDRIVLEKFPDYWDAANYSFDKVTFLPIQDTTVRFANLRSGDLDLIERLASSDIEAAKADSSLAFYPVTGTGYQALTFNMTRGDKDSFPIGHDKRVRQAFELSIDRNAINEVVGQGVFQPAYQPFPPSSFAYDKKFENVSRDVEKAKQLLKEAGHERVSFEIAFGNNTTSQQVYELIQAMSAEAGFDISLRPTEFAALQSALKEKSYQAGQSGWSGRADPDGNIHQFDTCKGSLNDAGYCNETVDALLEQAKSISDPAKRKEIYDQAQEILQDELPIVYLYYQPWPFAARANLQGFKAYPDGMIRLKGVSLAK</sequence>
<dbReference type="InterPro" id="IPR000914">
    <property type="entry name" value="SBP_5_dom"/>
</dbReference>
<keyword evidence="4 6" id="KW-0732">Signal</keyword>
<evidence type="ECO:0000256" key="6">
    <source>
        <dbReference type="SAM" id="SignalP"/>
    </source>
</evidence>
<comment type="similarity">
    <text evidence="2">Belongs to the bacterial solute-binding protein 5 family.</text>
</comment>
<dbReference type="Proteomes" id="UP000182985">
    <property type="component" value="Unassembled WGS sequence"/>
</dbReference>
<dbReference type="Pfam" id="PF00496">
    <property type="entry name" value="SBP_bac_5"/>
    <property type="match status" value="1"/>
</dbReference>
<dbReference type="GO" id="GO:0015833">
    <property type="term" value="P:peptide transport"/>
    <property type="evidence" value="ECO:0007669"/>
    <property type="project" value="TreeGrafter"/>
</dbReference>
<evidence type="ECO:0000256" key="2">
    <source>
        <dbReference type="ARBA" id="ARBA00005695"/>
    </source>
</evidence>
<comment type="subcellular location">
    <subcellularLocation>
        <location evidence="1">Periplasm</location>
    </subcellularLocation>
</comment>
<dbReference type="SUPFAM" id="SSF53850">
    <property type="entry name" value="Periplasmic binding protein-like II"/>
    <property type="match status" value="1"/>
</dbReference>
<dbReference type="InterPro" id="IPR030678">
    <property type="entry name" value="Peptide/Ni-bd"/>
</dbReference>
<dbReference type="Gene3D" id="3.90.76.10">
    <property type="entry name" value="Dipeptide-binding Protein, Domain 1"/>
    <property type="match status" value="1"/>
</dbReference>
<evidence type="ECO:0000256" key="4">
    <source>
        <dbReference type="ARBA" id="ARBA00022729"/>
    </source>
</evidence>
<proteinExistence type="inferred from homology"/>
<dbReference type="Gene3D" id="3.40.190.10">
    <property type="entry name" value="Periplasmic binding protein-like II"/>
    <property type="match status" value="1"/>
</dbReference>
<dbReference type="Gene3D" id="3.10.105.10">
    <property type="entry name" value="Dipeptide-binding Protein, Domain 3"/>
    <property type="match status" value="1"/>
</dbReference>
<dbReference type="EMBL" id="MOEC01000008">
    <property type="protein sequence ID" value="OIS93720.1"/>
    <property type="molecule type" value="Genomic_DNA"/>
</dbReference>
<dbReference type="PANTHER" id="PTHR30290:SF38">
    <property type="entry name" value="D,D-DIPEPTIDE-BINDING PERIPLASMIC PROTEIN DDPA-RELATED"/>
    <property type="match status" value="1"/>
</dbReference>
<dbReference type="PANTHER" id="PTHR30290">
    <property type="entry name" value="PERIPLASMIC BINDING COMPONENT OF ABC TRANSPORTER"/>
    <property type="match status" value="1"/>
</dbReference>
<dbReference type="PIRSF" id="PIRSF002741">
    <property type="entry name" value="MppA"/>
    <property type="match status" value="1"/>
</dbReference>
<reference evidence="8 9" key="1">
    <citation type="submission" date="2016-10" db="EMBL/GenBank/DDBJ databases">
        <title>The Draft Genome Sequence of the Potato Rhizosphere Bacteria Ochrobactrum sp. IPA7.2.</title>
        <authorList>
            <person name="Gogoleva N.E."/>
            <person name="Khlopko Y.A."/>
            <person name="Burygin G.L."/>
            <person name="Plotnikov A.O."/>
        </authorList>
    </citation>
    <scope>NUCLEOTIDE SEQUENCE [LARGE SCALE GENOMIC DNA]</scope>
    <source>
        <strain evidence="8 9">IPA7.2</strain>
    </source>
</reference>
<dbReference type="GO" id="GO:0043190">
    <property type="term" value="C:ATP-binding cassette (ABC) transporter complex"/>
    <property type="evidence" value="ECO:0007669"/>
    <property type="project" value="InterPro"/>
</dbReference>
<gene>
    <name evidence="8" type="ORF">BLA27_09765</name>
</gene>
<comment type="caution">
    <text evidence="8">The sequence shown here is derived from an EMBL/GenBank/DDBJ whole genome shotgun (WGS) entry which is preliminary data.</text>
</comment>
<organism evidence="8 9">
    <name type="scientific">Brucella cytisi</name>
    <dbReference type="NCBI Taxonomy" id="407152"/>
    <lineage>
        <taxon>Bacteria</taxon>
        <taxon>Pseudomonadati</taxon>
        <taxon>Pseudomonadota</taxon>
        <taxon>Alphaproteobacteria</taxon>
        <taxon>Hyphomicrobiales</taxon>
        <taxon>Brucellaceae</taxon>
        <taxon>Brucella/Ochrobactrum group</taxon>
        <taxon>Brucella</taxon>
    </lineage>
</organism>
<evidence type="ECO:0000313" key="8">
    <source>
        <dbReference type="EMBL" id="OIS93720.1"/>
    </source>
</evidence>
<evidence type="ECO:0000256" key="5">
    <source>
        <dbReference type="ARBA" id="ARBA00022764"/>
    </source>
</evidence>
<dbReference type="GO" id="GO:1904680">
    <property type="term" value="F:peptide transmembrane transporter activity"/>
    <property type="evidence" value="ECO:0007669"/>
    <property type="project" value="TreeGrafter"/>
</dbReference>
<evidence type="ECO:0000259" key="7">
    <source>
        <dbReference type="Pfam" id="PF00496"/>
    </source>
</evidence>
<keyword evidence="5" id="KW-0574">Periplasm</keyword>
<dbReference type="AlphaFoldDB" id="A0A1J6IF52"/>
<keyword evidence="3" id="KW-0813">Transport</keyword>
<dbReference type="InterPro" id="IPR039424">
    <property type="entry name" value="SBP_5"/>
</dbReference>
<keyword evidence="9" id="KW-1185">Reference proteome</keyword>
<feature type="signal peptide" evidence="6">
    <location>
        <begin position="1"/>
        <end position="24"/>
    </location>
</feature>
<name>A0A1J6IF52_9HYPH</name>
<dbReference type="GO" id="GO:0030288">
    <property type="term" value="C:outer membrane-bounded periplasmic space"/>
    <property type="evidence" value="ECO:0007669"/>
    <property type="project" value="UniProtKB-ARBA"/>
</dbReference>
<evidence type="ECO:0000313" key="9">
    <source>
        <dbReference type="Proteomes" id="UP000182985"/>
    </source>
</evidence>
<evidence type="ECO:0000256" key="3">
    <source>
        <dbReference type="ARBA" id="ARBA00022448"/>
    </source>
</evidence>
<feature type="domain" description="Solute-binding protein family 5" evidence="7">
    <location>
        <begin position="67"/>
        <end position="422"/>
    </location>
</feature>
<protein>
    <submittedName>
        <fullName evidence="8">ABC transporter substrate-binding protein</fullName>
    </submittedName>
</protein>
<accession>A0A1J6IF52</accession>
<evidence type="ECO:0000256" key="1">
    <source>
        <dbReference type="ARBA" id="ARBA00004418"/>
    </source>
</evidence>
<dbReference type="CDD" id="cd08511">
    <property type="entry name" value="PBP2_NikA_DppA_OppA_like_5"/>
    <property type="match status" value="1"/>
</dbReference>
<feature type="chain" id="PRO_5009639462" evidence="6">
    <location>
        <begin position="25"/>
        <end position="502"/>
    </location>
</feature>